<accession>A0A0F9B619</accession>
<dbReference type="EMBL" id="LAZR01039400">
    <property type="protein sequence ID" value="KKL17100.1"/>
    <property type="molecule type" value="Genomic_DNA"/>
</dbReference>
<dbReference type="AlphaFoldDB" id="A0A0F9B619"/>
<sequence length="77" mass="8461">MRAQIVVQGIVSILILTIISLIPSSYAQVLFSDNFDDGDISEYQQFGGTWTTVSEPGRGDVIRHTSNSNTVIFPQSE</sequence>
<evidence type="ECO:0000313" key="1">
    <source>
        <dbReference type="EMBL" id="KKL17100.1"/>
    </source>
</evidence>
<feature type="non-terminal residue" evidence="1">
    <location>
        <position position="77"/>
    </location>
</feature>
<reference evidence="1" key="1">
    <citation type="journal article" date="2015" name="Nature">
        <title>Complex archaea that bridge the gap between prokaryotes and eukaryotes.</title>
        <authorList>
            <person name="Spang A."/>
            <person name="Saw J.H."/>
            <person name="Jorgensen S.L."/>
            <person name="Zaremba-Niedzwiedzka K."/>
            <person name="Martijn J."/>
            <person name="Lind A.E."/>
            <person name="van Eijk R."/>
            <person name="Schleper C."/>
            <person name="Guy L."/>
            <person name="Ettema T.J."/>
        </authorList>
    </citation>
    <scope>NUCLEOTIDE SEQUENCE</scope>
</reference>
<gene>
    <name evidence="1" type="ORF">LCGC14_2488930</name>
</gene>
<proteinExistence type="predicted"/>
<comment type="caution">
    <text evidence="1">The sequence shown here is derived from an EMBL/GenBank/DDBJ whole genome shotgun (WGS) entry which is preliminary data.</text>
</comment>
<protein>
    <submittedName>
        <fullName evidence="1">Uncharacterized protein</fullName>
    </submittedName>
</protein>
<name>A0A0F9B619_9ZZZZ</name>
<organism evidence="1">
    <name type="scientific">marine sediment metagenome</name>
    <dbReference type="NCBI Taxonomy" id="412755"/>
    <lineage>
        <taxon>unclassified sequences</taxon>
        <taxon>metagenomes</taxon>
        <taxon>ecological metagenomes</taxon>
    </lineage>
</organism>